<keyword evidence="1" id="KW-0433">Leucine-rich repeat</keyword>
<dbReference type="GeneID" id="108072576"/>
<sequence>MWPLLLLLLAVVAPSWQENATAIRSPSYVTKAGCEALIKESNLCDCQDQEIKCENLLLHSDDTQLYSISCTIFDARGFGYIPPLQVGNIGSLIIRNCAIPNAESIKYLLSKLGVSNYTQLEIFNFFDPKKNDRGEVLQQHYTDHESLKKVSIIGYKSTLPARFLEKLPALKQLSLKGSSDLPGSILHPLKNLTHLDIVVKNLGKISGEIFAKQTKLRQLMIDCDAKNSSVEMSAFGPQDLWHMTELQSVEVFNCGDNVPTELFWMADQLAYIGIRSNISYLSKDFLKSQKKLLTLRLERNNIARLPNQLFHNTPLLLEIHLAYNNLDRIQSGLFDKLRNLQILNLEHNPITTIALNAFTQIPTAHIYVGKLFRAAKDNAADWARSTNATICEEEFVYGVCIYCKRDDYLDHFSESENCNKANPKSKDVLARKVYENELKAMPTHSWKRANPYPERKNQP</sequence>
<dbReference type="Pfam" id="PF13855">
    <property type="entry name" value="LRR_8"/>
    <property type="match status" value="1"/>
</dbReference>
<proteinExistence type="predicted"/>
<dbReference type="InterPro" id="IPR003591">
    <property type="entry name" value="Leu-rich_rpt_typical-subtyp"/>
</dbReference>
<dbReference type="SMART" id="SM00369">
    <property type="entry name" value="LRR_TYP"/>
    <property type="match status" value="3"/>
</dbReference>
<dbReference type="PANTHER" id="PTHR24366">
    <property type="entry name" value="IG(IMMUNOGLOBULIN) AND LRR(LEUCINE RICH REPEAT) DOMAINS"/>
    <property type="match status" value="1"/>
</dbReference>
<dbReference type="PANTHER" id="PTHR24366:SF171">
    <property type="entry name" value="LEUCINE RICH REPEAT NEURONAL 4"/>
    <property type="match status" value="1"/>
</dbReference>
<dbReference type="InterPro" id="IPR032675">
    <property type="entry name" value="LRR_dom_sf"/>
</dbReference>
<dbReference type="AlphaFoldDB" id="A0A6P4I918"/>
<dbReference type="PROSITE" id="PS51450">
    <property type="entry name" value="LRR"/>
    <property type="match status" value="1"/>
</dbReference>
<gene>
    <name evidence="5" type="primary">LOC108072576</name>
</gene>
<evidence type="ECO:0000256" key="3">
    <source>
        <dbReference type="SAM" id="SignalP"/>
    </source>
</evidence>
<keyword evidence="5" id="KW-0593">Phospholipase A2 inhibitor</keyword>
<reference evidence="5" key="2">
    <citation type="submission" date="2025-08" db="UniProtKB">
        <authorList>
            <consortium name="RefSeq"/>
        </authorList>
    </citation>
    <scope>IDENTIFICATION</scope>
    <source>
        <strain evidence="5">14028-0561.14</strain>
        <tissue evidence="5">Whole fly</tissue>
    </source>
</reference>
<keyword evidence="4" id="KW-1185">Reference proteome</keyword>
<evidence type="ECO:0000256" key="2">
    <source>
        <dbReference type="ARBA" id="ARBA00022737"/>
    </source>
</evidence>
<feature type="signal peptide" evidence="3">
    <location>
        <begin position="1"/>
        <end position="17"/>
    </location>
</feature>
<organism evidence="4 5">
    <name type="scientific">Drosophila kikkawai</name>
    <name type="common">Fruit fly</name>
    <dbReference type="NCBI Taxonomy" id="30033"/>
    <lineage>
        <taxon>Eukaryota</taxon>
        <taxon>Metazoa</taxon>
        <taxon>Ecdysozoa</taxon>
        <taxon>Arthropoda</taxon>
        <taxon>Hexapoda</taxon>
        <taxon>Insecta</taxon>
        <taxon>Pterygota</taxon>
        <taxon>Neoptera</taxon>
        <taxon>Endopterygota</taxon>
        <taxon>Diptera</taxon>
        <taxon>Brachycera</taxon>
        <taxon>Muscomorpha</taxon>
        <taxon>Ephydroidea</taxon>
        <taxon>Drosophilidae</taxon>
        <taxon>Drosophila</taxon>
        <taxon>Sophophora</taxon>
    </lineage>
</organism>
<dbReference type="SUPFAM" id="SSF52058">
    <property type="entry name" value="L domain-like"/>
    <property type="match status" value="1"/>
</dbReference>
<evidence type="ECO:0000256" key="1">
    <source>
        <dbReference type="ARBA" id="ARBA00022614"/>
    </source>
</evidence>
<evidence type="ECO:0000313" key="4">
    <source>
        <dbReference type="Proteomes" id="UP001652661"/>
    </source>
</evidence>
<dbReference type="RefSeq" id="XP_017019271.1">
    <property type="nucleotide sequence ID" value="XM_017163782.3"/>
</dbReference>
<name>A0A6P4I918_DROKI</name>
<dbReference type="Proteomes" id="UP001652661">
    <property type="component" value="Chromosome 2L"/>
</dbReference>
<dbReference type="InterPro" id="IPR026906">
    <property type="entry name" value="LRR_5"/>
</dbReference>
<dbReference type="InterPro" id="IPR001611">
    <property type="entry name" value="Leu-rich_rpt"/>
</dbReference>
<keyword evidence="2" id="KW-0677">Repeat</keyword>
<reference evidence="4" key="1">
    <citation type="submission" date="2025-05" db="UniProtKB">
        <authorList>
            <consortium name="RefSeq"/>
        </authorList>
    </citation>
    <scope>NUCLEOTIDE SEQUENCE [LARGE SCALE GENOMIC DNA]</scope>
    <source>
        <strain evidence="4">14028-0561.14</strain>
    </source>
</reference>
<dbReference type="GO" id="GO:0004180">
    <property type="term" value="F:carboxypeptidase activity"/>
    <property type="evidence" value="ECO:0007669"/>
    <property type="project" value="UniProtKB-KW"/>
</dbReference>
<dbReference type="Pfam" id="PF13306">
    <property type="entry name" value="LRR_5"/>
    <property type="match status" value="1"/>
</dbReference>
<feature type="chain" id="PRO_5028205373" evidence="3">
    <location>
        <begin position="18"/>
        <end position="459"/>
    </location>
</feature>
<dbReference type="Gene3D" id="3.80.10.10">
    <property type="entry name" value="Ribonuclease Inhibitor"/>
    <property type="match status" value="1"/>
</dbReference>
<dbReference type="OrthoDB" id="2013775at2759"/>
<keyword evidence="3" id="KW-0732">Signal</keyword>
<accession>A0A6P4I918</accession>
<protein>
    <submittedName>
        <fullName evidence="5">Phospholipase A2 inhibitor beta</fullName>
    </submittedName>
</protein>
<evidence type="ECO:0000313" key="5">
    <source>
        <dbReference type="RefSeq" id="XP_017019271.1"/>
    </source>
</evidence>